<name>A0AC61S5H2_9BACT</name>
<gene>
    <name evidence="1" type="ORF">E5990_05935</name>
</gene>
<dbReference type="EMBL" id="SSTG01000058">
    <property type="protein sequence ID" value="THG51557.1"/>
    <property type="molecule type" value="Genomic_DNA"/>
</dbReference>
<keyword evidence="2" id="KW-1185">Reference proteome</keyword>
<evidence type="ECO:0000313" key="1">
    <source>
        <dbReference type="EMBL" id="THG51557.1"/>
    </source>
</evidence>
<comment type="caution">
    <text evidence="1">The sequence shown here is derived from an EMBL/GenBank/DDBJ whole genome shotgun (WGS) entry which is preliminary data.</text>
</comment>
<reference evidence="1" key="1">
    <citation type="submission" date="2019-04" db="EMBL/GenBank/DDBJ databases">
        <title>Microbes associate with the intestines of laboratory mice.</title>
        <authorList>
            <person name="Navarre W."/>
            <person name="Wong E."/>
            <person name="Huang K.C."/>
            <person name="Tropini C."/>
            <person name="Ng K."/>
            <person name="Yu B."/>
        </authorList>
    </citation>
    <scope>NUCLEOTIDE SEQUENCE</scope>
    <source>
        <strain evidence="1">NM86_A22</strain>
    </source>
</reference>
<dbReference type="Proteomes" id="UP000305401">
    <property type="component" value="Unassembled WGS sequence"/>
</dbReference>
<organism evidence="1 2">
    <name type="scientific">Muribaculum caecicola</name>
    <dbReference type="NCBI Taxonomy" id="3038144"/>
    <lineage>
        <taxon>Bacteria</taxon>
        <taxon>Pseudomonadati</taxon>
        <taxon>Bacteroidota</taxon>
        <taxon>Bacteroidia</taxon>
        <taxon>Bacteroidales</taxon>
        <taxon>Muribaculaceae</taxon>
        <taxon>Muribaculum</taxon>
    </lineage>
</organism>
<evidence type="ECO:0000313" key="2">
    <source>
        <dbReference type="Proteomes" id="UP000305401"/>
    </source>
</evidence>
<accession>A0AC61S5H2</accession>
<proteinExistence type="predicted"/>
<protein>
    <submittedName>
        <fullName evidence="1">Uncharacterized protein</fullName>
    </submittedName>
</protein>
<sequence>MRKFINYFICSIVFMLCCGVFASCSSDDDGPRYDVEGVWEAPGGESITFNNDKTGVYSYNGTTHSFEWTMEENAIVIMGSDGTTTKIYYRIVGGKLLLYRTYNDYENNNPSNSFENQGGTNEGVGSIIGTWQTTYHDGGHNDTETITFNKNGTFTNVIKCPEYGTEKASGK</sequence>